<reference evidence="1" key="1">
    <citation type="journal article" date="2022" name="bioRxiv">
        <title>Population genetic analysis of Ophidiomyces ophidiicola, the causative agent of snake fungal disease, indicates recent introductions to the USA.</title>
        <authorList>
            <person name="Ladner J.T."/>
            <person name="Palmer J.M."/>
            <person name="Ettinger C.L."/>
            <person name="Stajich J.E."/>
            <person name="Farrell T.M."/>
            <person name="Glorioso B.M."/>
            <person name="Lawson B."/>
            <person name="Price S.J."/>
            <person name="Stengle A.G."/>
            <person name="Grear D.A."/>
            <person name="Lorch J.M."/>
        </authorList>
    </citation>
    <scope>NUCLEOTIDE SEQUENCE</scope>
    <source>
        <strain evidence="1">NWHC 24266-5</strain>
    </source>
</reference>
<accession>A0ACB8V5B9</accession>
<gene>
    <name evidence="1" type="ORF">LOY88_000349</name>
</gene>
<dbReference type="EMBL" id="JALBCA010000004">
    <property type="protein sequence ID" value="KAI2392884.1"/>
    <property type="molecule type" value="Genomic_DNA"/>
</dbReference>
<name>A0ACB8V5B9_9EURO</name>
<organism evidence="1">
    <name type="scientific">Ophidiomyces ophidiicola</name>
    <dbReference type="NCBI Taxonomy" id="1387563"/>
    <lineage>
        <taxon>Eukaryota</taxon>
        <taxon>Fungi</taxon>
        <taxon>Dikarya</taxon>
        <taxon>Ascomycota</taxon>
        <taxon>Pezizomycotina</taxon>
        <taxon>Eurotiomycetes</taxon>
        <taxon>Eurotiomycetidae</taxon>
        <taxon>Onygenales</taxon>
        <taxon>Onygenaceae</taxon>
        <taxon>Ophidiomyces</taxon>
    </lineage>
</organism>
<evidence type="ECO:0000313" key="1">
    <source>
        <dbReference type="EMBL" id="KAI2392884.1"/>
    </source>
</evidence>
<comment type="caution">
    <text evidence="1">The sequence shown here is derived from an EMBL/GenBank/DDBJ whole genome shotgun (WGS) entry which is preliminary data.</text>
</comment>
<protein>
    <submittedName>
        <fullName evidence="1">Uncharacterized protein</fullName>
    </submittedName>
</protein>
<proteinExistence type="predicted"/>
<sequence length="768" mass="84690">MEPMGMETISARLESFRVAHRPLSKGRTSGVKTKPIAWPHRRPSPEELAHAGFYYQPTDISPDNTACFLCRYALDGWEDDDDPITEHLRHSSQCGWAMMMDITRRSSNPAEIADPTSIEITEARRATFGTWWPYDGKKGWKCKTEKMVEAGWYFCPNEESNDFVSCAYCNLSLDGWEPKDDPFDEHYRRSSECSFFHFASIPGKKGKRGSRSVRSSTASRISIQSTVSTLSTADDDSEGLRDSCSQPLADVPMPAKRSKATRKTKAKKDEVTLEVDDHEERVEKSGPKKRGRKRKSEEIAEHEVTEITTPSVVISEPAAKRRATGSRKASVALSVVVPDITDDELHAPTKPAKRQPKGRTTKKRNTSSSRVSTASTTPSTSQIPDDSEIEAQLEADLERTNVDILEQGQPLQIKSKKTRRSNDTEGHSKEPTPKGSRKKAPGKKKITKESLPKSQDNEGLLDDTEQGRQASFSDEVHRGLEDPETATLQAPGKEEKLPIESIVSPKQNPGSGQRKSRNKKDSFEKAKEIPMETMGLGSILPGPNHIDLEVAVREQEITIFDEAQAGLRPEQTIYENSPGILDEEGGQRRKSSIPSATSRGQAMASSLVNPASPSPFKGHTPSPSPQASDAENRPPSSGPSARHAVPSSSVSRAPPGSLGPSTPGTSTRRAFDHSIYSATPNPWSPADLGDALLPRSANKENVDFKEMLQAAKGDLTSPEKRMTVEEWIAWNAKKGELKLRNECERLVNLFESEGGRAMRVLEEVECID</sequence>